<organism evidence="2 3">
    <name type="scientific">Cladobotryum mycophilum</name>
    <dbReference type="NCBI Taxonomy" id="491253"/>
    <lineage>
        <taxon>Eukaryota</taxon>
        <taxon>Fungi</taxon>
        <taxon>Dikarya</taxon>
        <taxon>Ascomycota</taxon>
        <taxon>Pezizomycotina</taxon>
        <taxon>Sordariomycetes</taxon>
        <taxon>Hypocreomycetidae</taxon>
        <taxon>Hypocreales</taxon>
        <taxon>Hypocreaceae</taxon>
        <taxon>Cladobotryum</taxon>
    </lineage>
</organism>
<comment type="caution">
    <text evidence="2">The sequence shown here is derived from an EMBL/GenBank/DDBJ whole genome shotgun (WGS) entry which is preliminary data.</text>
</comment>
<evidence type="ECO:0000256" key="1">
    <source>
        <dbReference type="SAM" id="MobiDB-lite"/>
    </source>
</evidence>
<reference evidence="2 3" key="1">
    <citation type="submission" date="2024-01" db="EMBL/GenBank/DDBJ databases">
        <title>Complete genome of Cladobotryum mycophilum ATHUM6906.</title>
        <authorList>
            <person name="Christinaki A.C."/>
            <person name="Myridakis A.I."/>
            <person name="Kouvelis V.N."/>
        </authorList>
    </citation>
    <scope>NUCLEOTIDE SEQUENCE [LARGE SCALE GENOMIC DNA]</scope>
    <source>
        <strain evidence="2 3">ATHUM6906</strain>
    </source>
</reference>
<dbReference type="EMBL" id="JAVFKD010000001">
    <property type="protein sequence ID" value="KAK5999045.1"/>
    <property type="molecule type" value="Genomic_DNA"/>
</dbReference>
<sequence length="81" mass="8637">MNDGSSLKNRRNKRTSSTISARDLLPPARMETRSVTLREDLSTVGRRNGNAATATMAGSASGWMKAVLTATDVVVFIAAIL</sequence>
<feature type="region of interest" description="Disordered" evidence="1">
    <location>
        <begin position="1"/>
        <end position="25"/>
    </location>
</feature>
<protein>
    <submittedName>
        <fullName evidence="2">Uncharacterized protein</fullName>
    </submittedName>
</protein>
<evidence type="ECO:0000313" key="3">
    <source>
        <dbReference type="Proteomes" id="UP001338125"/>
    </source>
</evidence>
<proteinExistence type="predicted"/>
<gene>
    <name evidence="2" type="ORF">PT974_01432</name>
</gene>
<dbReference type="Proteomes" id="UP001338125">
    <property type="component" value="Unassembled WGS sequence"/>
</dbReference>
<accession>A0ABR0T4S2</accession>
<name>A0ABR0T4S2_9HYPO</name>
<evidence type="ECO:0000313" key="2">
    <source>
        <dbReference type="EMBL" id="KAK5999045.1"/>
    </source>
</evidence>
<keyword evidence="3" id="KW-1185">Reference proteome</keyword>